<dbReference type="VEuPathDB" id="ToxoDB:TGP89_208300"/>
<proteinExistence type="predicted"/>
<comment type="caution">
    <text evidence="2">The sequence shown here is derived from an EMBL/GenBank/DDBJ whole genome shotgun (WGS) entry which is preliminary data.</text>
</comment>
<dbReference type="GO" id="GO:0033617">
    <property type="term" value="P:mitochondrial respiratory chain complex IV assembly"/>
    <property type="evidence" value="ECO:0007669"/>
    <property type="project" value="InterPro"/>
</dbReference>
<evidence type="ECO:0000256" key="1">
    <source>
        <dbReference type="SAM" id="MobiDB-lite"/>
    </source>
</evidence>
<evidence type="ECO:0008006" key="4">
    <source>
        <dbReference type="Google" id="ProtNLM"/>
    </source>
</evidence>
<reference evidence="2 3" key="1">
    <citation type="submission" date="2014-03" db="EMBL/GenBank/DDBJ databases">
        <authorList>
            <person name="Sibley D."/>
            <person name="Venepally P."/>
            <person name="Karamycheva S."/>
            <person name="Hadjithomas M."/>
            <person name="Khan A."/>
            <person name="Brunk B."/>
            <person name="Roos D."/>
            <person name="Caler E."/>
            <person name="Lorenzi H."/>
        </authorList>
    </citation>
    <scope>NUCLEOTIDE SEQUENCE [LARGE SCALE GENOMIC DNA]</scope>
    <source>
        <strain evidence="3">p89</strain>
    </source>
</reference>
<dbReference type="EMBL" id="AEYI02002047">
    <property type="protein sequence ID" value="KFG30519.1"/>
    <property type="molecule type" value="Genomic_DNA"/>
</dbReference>
<evidence type="ECO:0000313" key="3">
    <source>
        <dbReference type="Proteomes" id="UP000028828"/>
    </source>
</evidence>
<gene>
    <name evidence="2" type="ORF">TGP89_208300</name>
</gene>
<dbReference type="PANTHER" id="PTHR13639">
    <property type="entry name" value="CYTOCHROME C OXIDASE ASSEMBLY FACTOR 4 HOMOLOG, MITOCHONDRIAL"/>
    <property type="match status" value="1"/>
</dbReference>
<sequence>MASENDTRSKPAFDPRGKEVAVTAHVAVKQNTTKSELDKSAPTSRAQMSKYWGDDVDDKVERTGCSEPYGRLVDCLDVQDKDWRKCREELQEFRRCCHEKKVPGA</sequence>
<dbReference type="GO" id="GO:0005758">
    <property type="term" value="C:mitochondrial intermembrane space"/>
    <property type="evidence" value="ECO:0007669"/>
    <property type="project" value="InterPro"/>
</dbReference>
<dbReference type="InterPro" id="IPR039870">
    <property type="entry name" value="Coa4-like"/>
</dbReference>
<dbReference type="PANTHER" id="PTHR13639:SF2">
    <property type="entry name" value="CYTOCHROME C OXIDASE ASSEMBLY FACTOR 4 HOMOLOG, MITOCHONDRIAL"/>
    <property type="match status" value="1"/>
</dbReference>
<dbReference type="Proteomes" id="UP000028828">
    <property type="component" value="Unassembled WGS sequence"/>
</dbReference>
<organism evidence="2 3">
    <name type="scientific">Toxoplasma gondii p89</name>
    <dbReference type="NCBI Taxonomy" id="943119"/>
    <lineage>
        <taxon>Eukaryota</taxon>
        <taxon>Sar</taxon>
        <taxon>Alveolata</taxon>
        <taxon>Apicomplexa</taxon>
        <taxon>Conoidasida</taxon>
        <taxon>Coccidia</taxon>
        <taxon>Eucoccidiorida</taxon>
        <taxon>Eimeriorina</taxon>
        <taxon>Sarcocystidae</taxon>
        <taxon>Toxoplasma</taxon>
    </lineage>
</organism>
<protein>
    <recommendedName>
        <fullName evidence="4">CHCH domain-containing protein</fullName>
    </recommendedName>
</protein>
<accession>A0A086JEF1</accession>
<dbReference type="OrthoDB" id="5586401at2759"/>
<name>A0A086JEF1_TOXGO</name>
<dbReference type="AlphaFoldDB" id="A0A086JEF1"/>
<feature type="region of interest" description="Disordered" evidence="1">
    <location>
        <begin position="31"/>
        <end position="50"/>
    </location>
</feature>
<evidence type="ECO:0000313" key="2">
    <source>
        <dbReference type="EMBL" id="KFG30519.1"/>
    </source>
</evidence>